<dbReference type="VEuPathDB" id="FungiDB:Z518_03413"/>
<accession>A0A0D2IZA7</accession>
<evidence type="ECO:0000313" key="2">
    <source>
        <dbReference type="EMBL" id="KIX08756.1"/>
    </source>
</evidence>
<feature type="region of interest" description="Disordered" evidence="1">
    <location>
        <begin position="64"/>
        <end position="86"/>
    </location>
</feature>
<keyword evidence="3" id="KW-1185">Reference proteome</keyword>
<reference evidence="2 3" key="1">
    <citation type="submission" date="2015-01" db="EMBL/GenBank/DDBJ databases">
        <title>The Genome Sequence of Rhinocladiella mackenzie CBS 650.93.</title>
        <authorList>
            <consortium name="The Broad Institute Genomics Platform"/>
            <person name="Cuomo C."/>
            <person name="de Hoog S."/>
            <person name="Gorbushina A."/>
            <person name="Stielow B."/>
            <person name="Teixiera M."/>
            <person name="Abouelleil A."/>
            <person name="Chapman S.B."/>
            <person name="Priest M."/>
            <person name="Young S.K."/>
            <person name="Wortman J."/>
            <person name="Nusbaum C."/>
            <person name="Birren B."/>
        </authorList>
    </citation>
    <scope>NUCLEOTIDE SEQUENCE [LARGE SCALE GENOMIC DNA]</scope>
    <source>
        <strain evidence="2 3">CBS 650.93</strain>
    </source>
</reference>
<dbReference type="GeneID" id="25291484"/>
<proteinExistence type="predicted"/>
<gene>
    <name evidence="2" type="ORF">Z518_03413</name>
</gene>
<evidence type="ECO:0000256" key="1">
    <source>
        <dbReference type="SAM" id="MobiDB-lite"/>
    </source>
</evidence>
<protein>
    <submittedName>
        <fullName evidence="2">Uncharacterized protein</fullName>
    </submittedName>
</protein>
<organism evidence="2 3">
    <name type="scientific">Rhinocladiella mackenziei CBS 650.93</name>
    <dbReference type="NCBI Taxonomy" id="1442369"/>
    <lineage>
        <taxon>Eukaryota</taxon>
        <taxon>Fungi</taxon>
        <taxon>Dikarya</taxon>
        <taxon>Ascomycota</taxon>
        <taxon>Pezizomycotina</taxon>
        <taxon>Eurotiomycetes</taxon>
        <taxon>Chaetothyriomycetidae</taxon>
        <taxon>Chaetothyriales</taxon>
        <taxon>Herpotrichiellaceae</taxon>
        <taxon>Rhinocladiella</taxon>
    </lineage>
</organism>
<name>A0A0D2IZA7_9EURO</name>
<dbReference type="Proteomes" id="UP000053617">
    <property type="component" value="Unassembled WGS sequence"/>
</dbReference>
<dbReference type="HOGENOM" id="CLU_2198438_0_0_1"/>
<dbReference type="AlphaFoldDB" id="A0A0D2IZA7"/>
<dbReference type="RefSeq" id="XP_013275892.1">
    <property type="nucleotide sequence ID" value="XM_013420438.1"/>
</dbReference>
<evidence type="ECO:0000313" key="3">
    <source>
        <dbReference type="Proteomes" id="UP000053617"/>
    </source>
</evidence>
<dbReference type="EMBL" id="KN847476">
    <property type="protein sequence ID" value="KIX08756.1"/>
    <property type="molecule type" value="Genomic_DNA"/>
</dbReference>
<sequence>MDLHCFIPIHINAGDFLSEFVQEGVLRAPTFADSQAAFPDLHFELEMLVMENEKARKAHKAMGTLLQESNSQPRRPSVTPLDSSEEVFYCTKTPSTDSKAERSPEFGA</sequence>